<dbReference type="EMBL" id="JBHRSD010000025">
    <property type="protein sequence ID" value="MFC3033639.1"/>
    <property type="molecule type" value="Genomic_DNA"/>
</dbReference>
<evidence type="ECO:0000313" key="3">
    <source>
        <dbReference type="Proteomes" id="UP001595453"/>
    </source>
</evidence>
<evidence type="ECO:0000256" key="1">
    <source>
        <dbReference type="SAM" id="SignalP"/>
    </source>
</evidence>
<keyword evidence="1" id="KW-0732">Signal</keyword>
<comment type="caution">
    <text evidence="2">The sequence shown here is derived from an EMBL/GenBank/DDBJ whole genome shotgun (WGS) entry which is preliminary data.</text>
</comment>
<dbReference type="RefSeq" id="WP_377125406.1">
    <property type="nucleotide sequence ID" value="NZ_JBHRSD010000025.1"/>
</dbReference>
<accession>A0ABV7CLU9</accession>
<name>A0ABV7CLU9_9GAMM</name>
<sequence length="503" mass="55935">MKLNQTAMLLALAAGSVIGQANAKSQDNELALRQKAMATNSFQSEIPGLMNDHVILGTAYNSDKKKFLNVQTVAGKTVETMGNTRVQFELVNNGSYDEVLRQLNGNVDVDVGFPVIRVNAGGHLAKEMASTEFSNTYTFQASLTPKKRVLQPLDSNQGFKLTASGNTLANEYQSQLMTMAGDAFISEIEYGAQLLINMKIEYLSEQHKSEIGGYLGVSYGAGNIGIKVDGKLNYIDEDLKKSVRITVRALQKGGDPKQLLSIIPNNIITCSLDNYKPCFTLFEQAVNYAKNDFGAQFNGLSDYNVVRYKATPYEVSSQDVRRLDSGNRDIRFETTYRTLWLEDQFKKSVNHEYRARAVLAQYASWMTEAQRLKAERVKAAAYSNAWIYEEHARICRDNPYGTACTDSWNDYLNSCGSSGVDCVVDYSLADLNIPADNMTQYFKCENAREATANFGVEDNQTSLGYRNLGWAPTFVDPNDPVQGLMVWLPCKRALPSYGSAFDN</sequence>
<feature type="signal peptide" evidence="1">
    <location>
        <begin position="1"/>
        <end position="23"/>
    </location>
</feature>
<evidence type="ECO:0000313" key="2">
    <source>
        <dbReference type="EMBL" id="MFC3033639.1"/>
    </source>
</evidence>
<reference evidence="3" key="1">
    <citation type="journal article" date="2019" name="Int. J. Syst. Evol. Microbiol.">
        <title>The Global Catalogue of Microorganisms (GCM) 10K type strain sequencing project: providing services to taxonomists for standard genome sequencing and annotation.</title>
        <authorList>
            <consortium name="The Broad Institute Genomics Platform"/>
            <consortium name="The Broad Institute Genome Sequencing Center for Infectious Disease"/>
            <person name="Wu L."/>
            <person name="Ma J."/>
        </authorList>
    </citation>
    <scope>NUCLEOTIDE SEQUENCE [LARGE SCALE GENOMIC DNA]</scope>
    <source>
        <strain evidence="3">KCTC 42730</strain>
    </source>
</reference>
<keyword evidence="3" id="KW-1185">Reference proteome</keyword>
<proteinExistence type="predicted"/>
<organism evidence="2 3">
    <name type="scientific">Pseudoalteromonas fenneropenaei</name>
    <dbReference type="NCBI Taxonomy" id="1737459"/>
    <lineage>
        <taxon>Bacteria</taxon>
        <taxon>Pseudomonadati</taxon>
        <taxon>Pseudomonadota</taxon>
        <taxon>Gammaproteobacteria</taxon>
        <taxon>Alteromonadales</taxon>
        <taxon>Pseudoalteromonadaceae</taxon>
        <taxon>Pseudoalteromonas</taxon>
    </lineage>
</organism>
<dbReference type="Proteomes" id="UP001595453">
    <property type="component" value="Unassembled WGS sequence"/>
</dbReference>
<evidence type="ECO:0008006" key="4">
    <source>
        <dbReference type="Google" id="ProtNLM"/>
    </source>
</evidence>
<feature type="chain" id="PRO_5045575020" description="Internalin" evidence="1">
    <location>
        <begin position="24"/>
        <end position="503"/>
    </location>
</feature>
<gene>
    <name evidence="2" type="ORF">ACFOEE_14015</name>
</gene>
<protein>
    <recommendedName>
        <fullName evidence="4">Internalin</fullName>
    </recommendedName>
</protein>